<organism evidence="1 2">
    <name type="scientific">Pseudoalteromonas agarivorans DSM 14585</name>
    <dbReference type="NCBI Taxonomy" id="1312369"/>
    <lineage>
        <taxon>Bacteria</taxon>
        <taxon>Pseudomonadati</taxon>
        <taxon>Pseudomonadota</taxon>
        <taxon>Gammaproteobacteria</taxon>
        <taxon>Alteromonadales</taxon>
        <taxon>Pseudoalteromonadaceae</taxon>
        <taxon>Pseudoalteromonas</taxon>
    </lineage>
</organism>
<dbReference type="Proteomes" id="UP000217277">
    <property type="component" value="Chromosome II"/>
</dbReference>
<accession>A0ACA8E1K2</accession>
<protein>
    <submittedName>
        <fullName evidence="1">Beta-N-acetylhexosaminidase</fullName>
    </submittedName>
</protein>
<evidence type="ECO:0000313" key="2">
    <source>
        <dbReference type="Proteomes" id="UP000217277"/>
    </source>
</evidence>
<sequence length="636" mass="68367">MQLYTKIDKLLPLIYLALECVLLNKCFISSVVFLSGCLMPLQSSFAKPTLSLEQQLGQKLILDLRYFCQQGSSKQCRTPVTTLPDELAAAIAKHNIGGVILFSENTQSIEQTITLNSQLQAAASKSSSKLPLFISIDQEGGRVARLPRDVATSFTGNMSIGATYKKYGTQYATQTATVIAKELNSLGINVNYAPTVDVNMNPDNPVINVRSFGENPALVSKLGAAQVAGFESNGVITSLKHFPGHGDTNVDSHTGLPQVNHSKEDIYQQDLAPFKHIIATQNPGMIMTAHIQYPQLDNSTFVSVDGKSMIKPATMSRTIITDILRGELNYQGVVVTDALDMAGISHFFTPTQAVINTFAAGVDLALMPIEIRTPADLNALDKLMDELVASVNNKQLSKDEVAQSAARITALKNKFKLTTQLDPLSTLAKAKDIIGSQAHRKIEAELAVNAITEVKNNNNALPLNLSKGQHIHIIMPDTRKCMAMQQALSVISTAALKYSCSSLQGFDPVKAHSLIKNADVVIAGNATPNQSAVEIGGMDDLKDDPRFALNTAEQPKALSSLLDIAASVNKKTIFISLRAPYDIAQFGSRANAVLASYAYNIDTDKNNAVAGPAFTALAKVLLGNAHAHGVLPVTIK</sequence>
<proteinExistence type="predicted"/>
<dbReference type="EMBL" id="CP011012">
    <property type="protein sequence ID" value="ATC84098.1"/>
    <property type="molecule type" value="Genomic_DNA"/>
</dbReference>
<keyword evidence="2" id="KW-1185">Reference proteome</keyword>
<gene>
    <name evidence="1" type="primary">nagZ</name>
    <name evidence="1" type="ORF">PAGA_b0131</name>
</gene>
<name>A0ACA8E1K2_9GAMM</name>
<reference evidence="1" key="1">
    <citation type="submission" date="2015-03" db="EMBL/GenBank/DDBJ databases">
        <authorList>
            <person name="Xie B.-B."/>
            <person name="Rong J.-C."/>
            <person name="Qin Q.-L."/>
            <person name="Zhang Y.-Z."/>
        </authorList>
    </citation>
    <scope>NUCLEOTIDE SEQUENCE</scope>
    <source>
        <strain evidence="1">DSM 14585</strain>
    </source>
</reference>
<evidence type="ECO:0000313" key="1">
    <source>
        <dbReference type="EMBL" id="ATC84098.1"/>
    </source>
</evidence>